<dbReference type="GO" id="GO:0005886">
    <property type="term" value="C:plasma membrane"/>
    <property type="evidence" value="ECO:0007669"/>
    <property type="project" value="TreeGrafter"/>
</dbReference>
<dbReference type="InterPro" id="IPR018212">
    <property type="entry name" value="Na/solute_symporter_CS"/>
</dbReference>
<evidence type="ECO:0000256" key="9">
    <source>
        <dbReference type="ARBA" id="ARBA00023201"/>
    </source>
</evidence>
<evidence type="ECO:0000256" key="4">
    <source>
        <dbReference type="ARBA" id="ARBA00022475"/>
    </source>
</evidence>
<dbReference type="Proteomes" id="UP000236023">
    <property type="component" value="Unassembled WGS sequence"/>
</dbReference>
<feature type="transmembrane region" description="Helical" evidence="11">
    <location>
        <begin position="542"/>
        <end position="559"/>
    </location>
</feature>
<keyword evidence="4" id="KW-1003">Cell membrane</keyword>
<evidence type="ECO:0000313" key="13">
    <source>
        <dbReference type="Proteomes" id="UP000236023"/>
    </source>
</evidence>
<evidence type="ECO:0000313" key="12">
    <source>
        <dbReference type="EMBL" id="PNG09495.1"/>
    </source>
</evidence>
<dbReference type="CDD" id="cd11480">
    <property type="entry name" value="SLC5sbd_u4"/>
    <property type="match status" value="1"/>
</dbReference>
<feature type="transmembrane region" description="Helical" evidence="11">
    <location>
        <begin position="393"/>
        <end position="421"/>
    </location>
</feature>
<keyword evidence="3" id="KW-0813">Transport</keyword>
<dbReference type="AlphaFoldDB" id="A0A2N8T462"/>
<feature type="transmembrane region" description="Helical" evidence="11">
    <location>
        <begin position="496"/>
        <end position="522"/>
    </location>
</feature>
<organism evidence="12 13">
    <name type="scientific">Stutzerimonas stutzeri</name>
    <name type="common">Pseudomonas stutzeri</name>
    <dbReference type="NCBI Taxonomy" id="316"/>
    <lineage>
        <taxon>Bacteria</taxon>
        <taxon>Pseudomonadati</taxon>
        <taxon>Pseudomonadota</taxon>
        <taxon>Gammaproteobacteria</taxon>
        <taxon>Pseudomonadales</taxon>
        <taxon>Pseudomonadaceae</taxon>
        <taxon>Stutzerimonas</taxon>
    </lineage>
</organism>
<protein>
    <submittedName>
        <fullName evidence="12">Cation acetate symporter</fullName>
    </submittedName>
</protein>
<evidence type="ECO:0000256" key="1">
    <source>
        <dbReference type="ARBA" id="ARBA00004141"/>
    </source>
</evidence>
<sequence length="589" mass="62872">MSQYWINMMFVGASFLLYIGIAVWARAGSTKEFYVAGGGVHPVTNGMATAADWMSAASFISMAGIIASGGYATSVYLMGWTGGYVLLAMLLAPYLRKFGKFTVPDFIGDRFYSRGARLVAVICLILISVTYVIGQMAGAGVAFSRFLEVSNSAGIWIAAAIVFAYAVFGGMKGITYTQVAQYVVLIIAYTIPAVFIAMQLTGNPIPMFGMFGTHVDSGVPLLDKLDQVVTDLGFAAYTADIDNKLNMFLFTLSLMIGTAGLPHVIIRFFTVPRVADARWSAGWTLVFIALLYLTAPAVASMARLNLVQTIYPEGPQAEAIRYEDRPEWVQTWEHTGLIKWEDKNSDGRVQMYNDANATFAPTAQERGWNGNELTVNNDIIVLANPEIANLPSWVIGLIAAGAIAAALSTAAGLLLAISSAISHDLIKTLINPKISEKSEMRAARISMTAAILLATYLGLNPPGFAAQVVALAFGLAAASLFPALMMGIFSKRVNSAGAVAGMLVGVVSTAVYIFLYLGWFFIPGTATLANTPDQWWMGISPQAFGAVGAILNFAVAYAVSMATQAPPQEIQDLVESVRTPKGAGAALDH</sequence>
<evidence type="ECO:0000256" key="6">
    <source>
        <dbReference type="ARBA" id="ARBA00022847"/>
    </source>
</evidence>
<comment type="caution">
    <text evidence="12">The sequence shown here is derived from an EMBL/GenBank/DDBJ whole genome shotgun (WGS) entry which is preliminary data.</text>
</comment>
<keyword evidence="9" id="KW-0406">Ion transport</keyword>
<evidence type="ECO:0000256" key="7">
    <source>
        <dbReference type="ARBA" id="ARBA00022989"/>
    </source>
</evidence>
<evidence type="ECO:0000256" key="11">
    <source>
        <dbReference type="SAM" id="Phobius"/>
    </source>
</evidence>
<evidence type="ECO:0000256" key="2">
    <source>
        <dbReference type="ARBA" id="ARBA00006434"/>
    </source>
</evidence>
<dbReference type="Gene3D" id="1.20.1730.10">
    <property type="entry name" value="Sodium/glucose cotransporter"/>
    <property type="match status" value="1"/>
</dbReference>
<dbReference type="GO" id="GO:0046942">
    <property type="term" value="P:carboxylic acid transport"/>
    <property type="evidence" value="ECO:0007669"/>
    <property type="project" value="UniProtKB-ARBA"/>
</dbReference>
<dbReference type="PROSITE" id="PS00457">
    <property type="entry name" value="NA_SOLUT_SYMP_2"/>
    <property type="match status" value="1"/>
</dbReference>
<dbReference type="GO" id="GO:0015293">
    <property type="term" value="F:symporter activity"/>
    <property type="evidence" value="ECO:0007669"/>
    <property type="project" value="UniProtKB-KW"/>
</dbReference>
<feature type="transmembrane region" description="Helical" evidence="11">
    <location>
        <begin position="115"/>
        <end position="133"/>
    </location>
</feature>
<evidence type="ECO:0000256" key="3">
    <source>
        <dbReference type="ARBA" id="ARBA00022448"/>
    </source>
</evidence>
<keyword evidence="6" id="KW-0769">Symport</keyword>
<reference evidence="12 13" key="1">
    <citation type="submission" date="2018-01" db="EMBL/GenBank/DDBJ databases">
        <title>Denitrification phenotypes of diverse strains of Pseudomonas stutzeri.</title>
        <authorList>
            <person name="Milligan D.A."/>
            <person name="Bergaust L."/>
            <person name="Bakken L.R."/>
            <person name="Frostegard A."/>
        </authorList>
    </citation>
    <scope>NUCLEOTIDE SEQUENCE [LARGE SCALE GENOMIC DNA]</scope>
    <source>
        <strain evidence="12 13">24a75</strain>
    </source>
</reference>
<dbReference type="PANTHER" id="PTHR48086">
    <property type="entry name" value="SODIUM/PROLINE SYMPORTER-RELATED"/>
    <property type="match status" value="1"/>
</dbReference>
<feature type="transmembrane region" description="Helical" evidence="11">
    <location>
        <begin position="247"/>
        <end position="269"/>
    </location>
</feature>
<dbReference type="Pfam" id="PF00474">
    <property type="entry name" value="SSF"/>
    <property type="match status" value="2"/>
</dbReference>
<dbReference type="InterPro" id="IPR019899">
    <property type="entry name" value="Na/solute_symporter_VC_2705"/>
</dbReference>
<keyword evidence="7 11" id="KW-1133">Transmembrane helix</keyword>
<gene>
    <name evidence="12" type="ORF">CXK94_10705</name>
</gene>
<dbReference type="NCBIfam" id="TIGR03648">
    <property type="entry name" value="Na_symport_lg"/>
    <property type="match status" value="1"/>
</dbReference>
<evidence type="ECO:0000256" key="10">
    <source>
        <dbReference type="RuleBase" id="RU362091"/>
    </source>
</evidence>
<dbReference type="InterPro" id="IPR001734">
    <property type="entry name" value="Na/solute_symporter"/>
</dbReference>
<dbReference type="GO" id="GO:0006814">
    <property type="term" value="P:sodium ion transport"/>
    <property type="evidence" value="ECO:0007669"/>
    <property type="project" value="UniProtKB-KW"/>
</dbReference>
<feature type="transmembrane region" description="Helical" evidence="11">
    <location>
        <begin position="465"/>
        <end position="489"/>
    </location>
</feature>
<dbReference type="PROSITE" id="PS50283">
    <property type="entry name" value="NA_SOLUT_SYMP_3"/>
    <property type="match status" value="1"/>
</dbReference>
<keyword evidence="9" id="KW-0739">Sodium transport</keyword>
<evidence type="ECO:0000256" key="8">
    <source>
        <dbReference type="ARBA" id="ARBA00023136"/>
    </source>
</evidence>
<name>A0A2N8T462_STUST</name>
<proteinExistence type="inferred from homology"/>
<evidence type="ECO:0000256" key="5">
    <source>
        <dbReference type="ARBA" id="ARBA00022692"/>
    </source>
</evidence>
<dbReference type="InterPro" id="IPR038377">
    <property type="entry name" value="Na/Glc_symporter_sf"/>
</dbReference>
<dbReference type="EMBL" id="POUT01000005">
    <property type="protein sequence ID" value="PNG09495.1"/>
    <property type="molecule type" value="Genomic_DNA"/>
</dbReference>
<keyword evidence="8 11" id="KW-0472">Membrane</keyword>
<feature type="transmembrane region" description="Helical" evidence="11">
    <location>
        <begin position="6"/>
        <end position="25"/>
    </location>
</feature>
<comment type="subcellular location">
    <subcellularLocation>
        <location evidence="1">Membrane</location>
        <topology evidence="1">Multi-pass membrane protein</topology>
    </subcellularLocation>
</comment>
<feature type="transmembrane region" description="Helical" evidence="11">
    <location>
        <begin position="442"/>
        <end position="459"/>
    </location>
</feature>
<comment type="similarity">
    <text evidence="2 10">Belongs to the sodium:solute symporter (SSF) (TC 2.A.21) family.</text>
</comment>
<feature type="transmembrane region" description="Helical" evidence="11">
    <location>
        <begin position="153"/>
        <end position="170"/>
    </location>
</feature>
<dbReference type="RefSeq" id="WP_102894340.1">
    <property type="nucleotide sequence ID" value="NZ_JAMOHU010000017.1"/>
</dbReference>
<feature type="transmembrane region" description="Helical" evidence="11">
    <location>
        <begin position="182"/>
        <end position="201"/>
    </location>
</feature>
<dbReference type="InterPro" id="IPR050277">
    <property type="entry name" value="Sodium:Solute_Symporter"/>
</dbReference>
<feature type="transmembrane region" description="Helical" evidence="11">
    <location>
        <begin position="77"/>
        <end position="95"/>
    </location>
</feature>
<keyword evidence="9" id="KW-0915">Sodium</keyword>
<accession>A0A2N8T462</accession>
<keyword evidence="5 11" id="KW-0812">Transmembrane</keyword>
<dbReference type="PANTHER" id="PTHR48086:SF5">
    <property type="entry name" value="NA(+):SOLUTE SYMPORTER (SSF FAMILY)"/>
    <property type="match status" value="1"/>
</dbReference>
<feature type="transmembrane region" description="Helical" evidence="11">
    <location>
        <begin position="281"/>
        <end position="302"/>
    </location>
</feature>